<evidence type="ECO:0000313" key="3">
    <source>
        <dbReference type="EMBL" id="MBZ9567035.1"/>
    </source>
</evidence>
<keyword evidence="2" id="KW-0472">Membrane</keyword>
<dbReference type="Proteomes" id="UP001319883">
    <property type="component" value="Unassembled WGS sequence"/>
</dbReference>
<reference evidence="3 4" key="1">
    <citation type="submission" date="2021-05" db="EMBL/GenBank/DDBJ databases">
        <title>Petroleum and Energy Research Collection (APPE): ex situ preservation of microbial diversity associated with the oil industry and exploitation of its biotechnological potential.</title>
        <authorList>
            <person name="Paixao C.T.M."/>
            <person name="Gomes M.B."/>
            <person name="Oliveira V.M."/>
        </authorList>
    </citation>
    <scope>NUCLEOTIDE SEQUENCE [LARGE SCALE GENOMIC DNA]</scope>
    <source>
        <strain evidence="3 4">LIT2</strain>
    </source>
</reference>
<gene>
    <name evidence="3" type="ORF">KGQ91_04940</name>
</gene>
<proteinExistence type="predicted"/>
<dbReference type="EMBL" id="JAGXFD010000001">
    <property type="protein sequence ID" value="MBZ9567035.1"/>
    <property type="molecule type" value="Genomic_DNA"/>
</dbReference>
<comment type="caution">
    <text evidence="3">The sequence shown here is derived from an EMBL/GenBank/DDBJ whole genome shotgun (WGS) entry which is preliminary data.</text>
</comment>
<sequence>MRDFLLLRRPLPRRTLVLCHVTAQLALLVTALGWLALHAPALSRDGWVAGWPSWVMAVSLWLLASVGVRLLAELLMLPHRLSDPHGPGAVMTRAIDRRPAVHDPEQRWVNAVSPVAPAEAVGEPRVTRREPSLKTRLHGADDDSPRAAGG</sequence>
<keyword evidence="2" id="KW-1133">Transmembrane helix</keyword>
<evidence type="ECO:0000256" key="1">
    <source>
        <dbReference type="SAM" id="MobiDB-lite"/>
    </source>
</evidence>
<accession>A0ABS7WWP5</accession>
<feature type="transmembrane region" description="Helical" evidence="2">
    <location>
        <begin position="53"/>
        <end position="72"/>
    </location>
</feature>
<feature type="compositionally biased region" description="Basic and acidic residues" evidence="1">
    <location>
        <begin position="125"/>
        <end position="150"/>
    </location>
</feature>
<name>A0ABS7WWP5_9GAMM</name>
<keyword evidence="4" id="KW-1185">Reference proteome</keyword>
<evidence type="ECO:0000256" key="2">
    <source>
        <dbReference type="SAM" id="Phobius"/>
    </source>
</evidence>
<organism evidence="3 4">
    <name type="scientific">Modicisalibacter tunisiensis</name>
    <dbReference type="NCBI Taxonomy" id="390637"/>
    <lineage>
        <taxon>Bacteria</taxon>
        <taxon>Pseudomonadati</taxon>
        <taxon>Pseudomonadota</taxon>
        <taxon>Gammaproteobacteria</taxon>
        <taxon>Oceanospirillales</taxon>
        <taxon>Halomonadaceae</taxon>
        <taxon>Modicisalibacter</taxon>
    </lineage>
</organism>
<feature type="region of interest" description="Disordered" evidence="1">
    <location>
        <begin position="111"/>
        <end position="150"/>
    </location>
</feature>
<dbReference type="RefSeq" id="WP_224420421.1">
    <property type="nucleotide sequence ID" value="NZ_JAGXFD010000001.1"/>
</dbReference>
<protein>
    <submittedName>
        <fullName evidence="3">Uncharacterized protein</fullName>
    </submittedName>
</protein>
<keyword evidence="2" id="KW-0812">Transmembrane</keyword>
<evidence type="ECO:0000313" key="4">
    <source>
        <dbReference type="Proteomes" id="UP001319883"/>
    </source>
</evidence>